<evidence type="ECO:0000256" key="1">
    <source>
        <dbReference type="SAM" id="Coils"/>
    </source>
</evidence>
<gene>
    <name evidence="2" type="ORF">GCM10010439_68520</name>
</gene>
<name>A0ABN3URG3_9ACTN</name>
<dbReference type="RefSeq" id="WP_344457237.1">
    <property type="nucleotide sequence ID" value="NZ_BAAATZ010000035.1"/>
</dbReference>
<keyword evidence="3" id="KW-1185">Reference proteome</keyword>
<protein>
    <recommendedName>
        <fullName evidence="4">Chromosome partition protein Smc</fullName>
    </recommendedName>
</protein>
<organism evidence="2 3">
    <name type="scientific">Actinocorallia aurantiaca</name>
    <dbReference type="NCBI Taxonomy" id="46204"/>
    <lineage>
        <taxon>Bacteria</taxon>
        <taxon>Bacillati</taxon>
        <taxon>Actinomycetota</taxon>
        <taxon>Actinomycetes</taxon>
        <taxon>Streptosporangiales</taxon>
        <taxon>Thermomonosporaceae</taxon>
        <taxon>Actinocorallia</taxon>
    </lineage>
</organism>
<proteinExistence type="predicted"/>
<accession>A0ABN3URG3</accession>
<comment type="caution">
    <text evidence="2">The sequence shown here is derived from an EMBL/GenBank/DDBJ whole genome shotgun (WGS) entry which is preliminary data.</text>
</comment>
<evidence type="ECO:0000313" key="2">
    <source>
        <dbReference type="EMBL" id="GAA2737633.1"/>
    </source>
</evidence>
<evidence type="ECO:0000313" key="3">
    <source>
        <dbReference type="Proteomes" id="UP001501842"/>
    </source>
</evidence>
<feature type="coiled-coil region" evidence="1">
    <location>
        <begin position="308"/>
        <end position="342"/>
    </location>
</feature>
<reference evidence="2 3" key="1">
    <citation type="journal article" date="2019" name="Int. J. Syst. Evol. Microbiol.">
        <title>The Global Catalogue of Microorganisms (GCM) 10K type strain sequencing project: providing services to taxonomists for standard genome sequencing and annotation.</title>
        <authorList>
            <consortium name="The Broad Institute Genomics Platform"/>
            <consortium name="The Broad Institute Genome Sequencing Center for Infectious Disease"/>
            <person name="Wu L."/>
            <person name="Ma J."/>
        </authorList>
    </citation>
    <scope>NUCLEOTIDE SEQUENCE [LARGE SCALE GENOMIC DNA]</scope>
    <source>
        <strain evidence="2 3">JCM 8201</strain>
    </source>
</reference>
<dbReference type="EMBL" id="BAAATZ010000035">
    <property type="protein sequence ID" value="GAA2737633.1"/>
    <property type="molecule type" value="Genomic_DNA"/>
</dbReference>
<keyword evidence="1" id="KW-0175">Coiled coil</keyword>
<feature type="coiled-coil region" evidence="1">
    <location>
        <begin position="235"/>
        <end position="280"/>
    </location>
</feature>
<dbReference type="Proteomes" id="UP001501842">
    <property type="component" value="Unassembled WGS sequence"/>
</dbReference>
<sequence>MTVVLVVACLAVAGAELYLAFGRTRRDTAALSDLRASGTELAERLETALSELHELRADLAGRPEAADLTRLTKRTAELGHAQEELDSALRRYDELAGYVSRVEEQSSRLESTLLELRRTRDNQITHLEAAISALRREREEQGSLAESLAAELRAEHREQDTRHTTALASLEERTLRYEDVLAGIRLDLGEQGERFDQALAELQLAREEHEARFTAVSTDLRREREEQDTRFTEALDELRQGREEHSARLADALEELRKVREEQTQRVDTALEELRTAEEVGVSEQRELSGRLDQLGDPTAQELIRAELVALRAQTDLALERMDELDAERDRDLERYRDLAQALDAVEDQLAGHHAADPEPTTVRGGLVGATPASHEVLTKAYENFVDAMDLRVRMQVPAGASPWHTQYYLAGKNTARLRRDFLALLGDLRAVGADPRNEALHALAVELQACEQAFAQIGPLVMVRVQGALLCGVLTVAETRRFDTERFLSDPAAAATGLRLLPEPRFRDLSSRTQTA</sequence>
<evidence type="ECO:0008006" key="4">
    <source>
        <dbReference type="Google" id="ProtNLM"/>
    </source>
</evidence>